<dbReference type="AlphaFoldDB" id="A0A934SRI3"/>
<evidence type="ECO:0000256" key="1">
    <source>
        <dbReference type="SAM" id="SignalP"/>
    </source>
</evidence>
<dbReference type="RefSeq" id="WP_200592031.1">
    <property type="nucleotide sequence ID" value="NZ_JAEPBG010000004.1"/>
</dbReference>
<protein>
    <submittedName>
        <fullName evidence="2">Uncharacterized protein</fullName>
    </submittedName>
</protein>
<keyword evidence="1" id="KW-0732">Signal</keyword>
<evidence type="ECO:0000313" key="2">
    <source>
        <dbReference type="EMBL" id="MBK4735255.1"/>
    </source>
</evidence>
<keyword evidence="3" id="KW-1185">Reference proteome</keyword>
<reference evidence="2" key="1">
    <citation type="submission" date="2021-01" db="EMBL/GenBank/DDBJ databases">
        <title>Genome sequence of strain Noviherbaspirillum sp. DKR-6.</title>
        <authorList>
            <person name="Chaudhary D.K."/>
        </authorList>
    </citation>
    <scope>NUCLEOTIDE SEQUENCE</scope>
    <source>
        <strain evidence="2">DKR-6</strain>
    </source>
</reference>
<feature type="chain" id="PRO_5037807997" evidence="1">
    <location>
        <begin position="24"/>
        <end position="102"/>
    </location>
</feature>
<dbReference type="Proteomes" id="UP000622890">
    <property type="component" value="Unassembled WGS sequence"/>
</dbReference>
<evidence type="ECO:0000313" key="3">
    <source>
        <dbReference type="Proteomes" id="UP000622890"/>
    </source>
</evidence>
<dbReference type="EMBL" id="JAEPBG010000004">
    <property type="protein sequence ID" value="MBK4735255.1"/>
    <property type="molecule type" value="Genomic_DNA"/>
</dbReference>
<sequence length="102" mass="11008">MARLVRSAFAGAMLLMAAQQASAQMSGDAGCEQQARHAGKLAEARDRGLSEQQAVNEVLAGEPAANRQEVAESAELLFHRFRRMPPDQAAFEFMASCLDEAN</sequence>
<gene>
    <name evidence="2" type="ORF">JJB74_11585</name>
</gene>
<organism evidence="2 3">
    <name type="scientific">Noviherbaspirillum pedocola</name>
    <dbReference type="NCBI Taxonomy" id="2801341"/>
    <lineage>
        <taxon>Bacteria</taxon>
        <taxon>Pseudomonadati</taxon>
        <taxon>Pseudomonadota</taxon>
        <taxon>Betaproteobacteria</taxon>
        <taxon>Burkholderiales</taxon>
        <taxon>Oxalobacteraceae</taxon>
        <taxon>Noviherbaspirillum</taxon>
    </lineage>
</organism>
<comment type="caution">
    <text evidence="2">The sequence shown here is derived from an EMBL/GenBank/DDBJ whole genome shotgun (WGS) entry which is preliminary data.</text>
</comment>
<feature type="signal peptide" evidence="1">
    <location>
        <begin position="1"/>
        <end position="23"/>
    </location>
</feature>
<name>A0A934SRI3_9BURK</name>
<accession>A0A934SRI3</accession>
<proteinExistence type="predicted"/>